<evidence type="ECO:0000256" key="2">
    <source>
        <dbReference type="PIRSR" id="PIRSR005965-1"/>
    </source>
</evidence>
<protein>
    <recommendedName>
        <fullName evidence="1 3">chorismate mutase</fullName>
        <ecNumber evidence="1 3">5.4.99.5</ecNumber>
    </recommendedName>
</protein>
<dbReference type="SUPFAM" id="SSF55298">
    <property type="entry name" value="YjgF-like"/>
    <property type="match status" value="1"/>
</dbReference>
<feature type="binding site" evidence="2">
    <location>
        <position position="7"/>
    </location>
    <ligand>
        <name>prephenate</name>
        <dbReference type="ChEBI" id="CHEBI:29934"/>
    </ligand>
</feature>
<sequence>MFVRGIRGATTVEENTEEAILTATRDLLAAIQEANPTLTPDDLASALFTVTDDLTAAYPARAARQMGWTSVPLMCAREIPVTGSLPLCIRVLLTWNTPLSQKDIKHIYQRNAEILRPDLVQKRSD</sequence>
<feature type="binding site" evidence="2">
    <location>
        <position position="90"/>
    </location>
    <ligand>
        <name>prephenate</name>
        <dbReference type="ChEBI" id="CHEBI:29934"/>
    </ligand>
</feature>
<dbReference type="InterPro" id="IPR035959">
    <property type="entry name" value="RutC-like_sf"/>
</dbReference>
<dbReference type="Gene3D" id="3.30.1330.40">
    <property type="entry name" value="RutC-like"/>
    <property type="match status" value="1"/>
</dbReference>
<evidence type="ECO:0000313" key="5">
    <source>
        <dbReference type="Proteomes" id="UP000050430"/>
    </source>
</evidence>
<reference evidence="4 5" key="1">
    <citation type="submission" date="2015-07" db="EMBL/GenBank/DDBJ databases">
        <title>Genome sequence of Leptolinea tardivitalis DSM 16556.</title>
        <authorList>
            <person name="Hemp J."/>
            <person name="Ward L.M."/>
            <person name="Pace L.A."/>
            <person name="Fischer W.W."/>
        </authorList>
    </citation>
    <scope>NUCLEOTIDE SEQUENCE [LARGE SCALE GENOMIC DNA]</scope>
    <source>
        <strain evidence="4 5">YMTK-2</strain>
    </source>
</reference>
<keyword evidence="5" id="KW-1185">Reference proteome</keyword>
<dbReference type="STRING" id="229920.ADM99_02935"/>
<organism evidence="4 5">
    <name type="scientific">Leptolinea tardivitalis</name>
    <dbReference type="NCBI Taxonomy" id="229920"/>
    <lineage>
        <taxon>Bacteria</taxon>
        <taxon>Bacillati</taxon>
        <taxon>Chloroflexota</taxon>
        <taxon>Anaerolineae</taxon>
        <taxon>Anaerolineales</taxon>
        <taxon>Anaerolineaceae</taxon>
        <taxon>Leptolinea</taxon>
    </lineage>
</organism>
<dbReference type="Pfam" id="PF07736">
    <property type="entry name" value="CM_1"/>
    <property type="match status" value="1"/>
</dbReference>
<dbReference type="Proteomes" id="UP000050430">
    <property type="component" value="Unassembled WGS sequence"/>
</dbReference>
<dbReference type="GO" id="GO:0004106">
    <property type="term" value="F:chorismate mutase activity"/>
    <property type="evidence" value="ECO:0007669"/>
    <property type="project" value="UniProtKB-UniRule"/>
</dbReference>
<comment type="catalytic activity">
    <reaction evidence="3">
        <text>chorismate = prephenate</text>
        <dbReference type="Rhea" id="RHEA:13897"/>
        <dbReference type="ChEBI" id="CHEBI:29748"/>
        <dbReference type="ChEBI" id="CHEBI:29934"/>
        <dbReference type="EC" id="5.4.99.5"/>
    </reaction>
</comment>
<dbReference type="PANTHER" id="PTHR21164:SF0">
    <property type="entry name" value="CHORISMATE MUTASE AROH"/>
    <property type="match status" value="1"/>
</dbReference>
<feature type="binding site" evidence="2">
    <location>
        <position position="108"/>
    </location>
    <ligand>
        <name>prephenate</name>
        <dbReference type="ChEBI" id="CHEBI:29934"/>
    </ligand>
</feature>
<dbReference type="PIRSF" id="PIRSF005965">
    <property type="entry name" value="Chor_mut_AroH"/>
    <property type="match status" value="1"/>
</dbReference>
<gene>
    <name evidence="4" type="ORF">ADM99_02935</name>
</gene>
<dbReference type="CDD" id="cd02185">
    <property type="entry name" value="AroH"/>
    <property type="match status" value="1"/>
</dbReference>
<dbReference type="PANTHER" id="PTHR21164">
    <property type="entry name" value="CHORISMATE MUTASE"/>
    <property type="match status" value="1"/>
</dbReference>
<name>A0A0P6WWH4_9CHLR</name>
<dbReference type="OrthoDB" id="9802232at2"/>
<dbReference type="PROSITE" id="PS51167">
    <property type="entry name" value="CHORISMATE_MUT_1"/>
    <property type="match status" value="1"/>
</dbReference>
<dbReference type="InterPro" id="IPR008243">
    <property type="entry name" value="Chorismate_mutase_AroH"/>
</dbReference>
<dbReference type="GO" id="GO:0009073">
    <property type="term" value="P:aromatic amino acid family biosynthetic process"/>
    <property type="evidence" value="ECO:0007669"/>
    <property type="project" value="UniProtKB-UniRule"/>
</dbReference>
<proteinExistence type="predicted"/>
<dbReference type="EC" id="5.4.99.5" evidence="1 3"/>
<dbReference type="GO" id="GO:0046417">
    <property type="term" value="P:chorismate metabolic process"/>
    <property type="evidence" value="ECO:0007669"/>
    <property type="project" value="TreeGrafter"/>
</dbReference>
<keyword evidence="2 3" id="KW-0057">Aromatic amino acid biosynthesis</keyword>
<keyword evidence="2 3" id="KW-0028">Amino-acid biosynthesis</keyword>
<accession>A0A0P6WWH4</accession>
<comment type="caution">
    <text evidence="4">The sequence shown here is derived from an EMBL/GenBank/DDBJ whole genome shotgun (WGS) entry which is preliminary data.</text>
</comment>
<dbReference type="AlphaFoldDB" id="A0A0P6WWH4"/>
<keyword evidence="3" id="KW-0413">Isomerase</keyword>
<dbReference type="PATRIC" id="fig|229920.5.peg.2214"/>
<evidence type="ECO:0000256" key="1">
    <source>
        <dbReference type="NCBIfam" id="TIGR01796"/>
    </source>
</evidence>
<dbReference type="EMBL" id="LGCK01000006">
    <property type="protein sequence ID" value="KPL73212.1"/>
    <property type="molecule type" value="Genomic_DNA"/>
</dbReference>
<dbReference type="GO" id="GO:0008652">
    <property type="term" value="P:amino acid biosynthetic process"/>
    <property type="evidence" value="ECO:0007669"/>
    <property type="project" value="UniProtKB-UniRule"/>
</dbReference>
<dbReference type="RefSeq" id="WP_062421601.1">
    <property type="nucleotide sequence ID" value="NZ_BBYA01000009.1"/>
</dbReference>
<dbReference type="NCBIfam" id="TIGR01796">
    <property type="entry name" value="CM_mono_aroH"/>
    <property type="match status" value="1"/>
</dbReference>
<evidence type="ECO:0000313" key="4">
    <source>
        <dbReference type="EMBL" id="KPL73212.1"/>
    </source>
</evidence>
<evidence type="ECO:0000256" key="3">
    <source>
        <dbReference type="PROSITE-ProRule" id="PRU00514"/>
    </source>
</evidence>